<organism evidence="4 5">
    <name type="scientific">Falsiroseomonas tokyonensis</name>
    <dbReference type="NCBI Taxonomy" id="430521"/>
    <lineage>
        <taxon>Bacteria</taxon>
        <taxon>Pseudomonadati</taxon>
        <taxon>Pseudomonadota</taxon>
        <taxon>Alphaproteobacteria</taxon>
        <taxon>Acetobacterales</taxon>
        <taxon>Roseomonadaceae</taxon>
        <taxon>Falsiroseomonas</taxon>
    </lineage>
</organism>
<dbReference type="InterPro" id="IPR048342">
    <property type="entry name" value="DUF1285_C"/>
</dbReference>
<evidence type="ECO:0000259" key="2">
    <source>
        <dbReference type="Pfam" id="PF06938"/>
    </source>
</evidence>
<dbReference type="Pfam" id="PF06938">
    <property type="entry name" value="DUF1285_N"/>
    <property type="match status" value="1"/>
</dbReference>
<dbReference type="Pfam" id="PF21028">
    <property type="entry name" value="DUF1285_C"/>
    <property type="match status" value="1"/>
</dbReference>
<feature type="region of interest" description="Disordered" evidence="1">
    <location>
        <begin position="208"/>
        <end position="243"/>
    </location>
</feature>
<evidence type="ECO:0000259" key="3">
    <source>
        <dbReference type="Pfam" id="PF21028"/>
    </source>
</evidence>
<dbReference type="Gene3D" id="2.30.270.10">
    <property type="entry name" value="duf1285 protein"/>
    <property type="match status" value="1"/>
</dbReference>
<sequence length="243" mass="26487">MSEARSGGAGQGGFQGQSPAPPARSSRPGGLPGRLPPLRAECGDFSMRIARDGSWFYKGSIIGRKELVCLFASVLKREADGSFWLETPVERGRIEVEDAPFVAVEMWWRSCADPFVPAGAPGAEPRQCLTFRTNLDEMVTADSDHPIRVAIDPKTREPRPYITVRPGLEARINRAVFYELAALAEPEQIEGRTMLGVWSQGVFFPIDEAPALDAPPPRSGRRGRQGERQMAASRCAASPPPAE</sequence>
<reference evidence="5" key="1">
    <citation type="journal article" date="2019" name="Int. J. Syst. Evol. Microbiol.">
        <title>The Global Catalogue of Microorganisms (GCM) 10K type strain sequencing project: providing services to taxonomists for standard genome sequencing and annotation.</title>
        <authorList>
            <consortium name="The Broad Institute Genomics Platform"/>
            <consortium name="The Broad Institute Genome Sequencing Center for Infectious Disease"/>
            <person name="Wu L."/>
            <person name="Ma J."/>
        </authorList>
    </citation>
    <scope>NUCLEOTIDE SEQUENCE [LARGE SCALE GENOMIC DNA]</scope>
    <source>
        <strain evidence="5">CGMCC 1.16855</strain>
    </source>
</reference>
<dbReference type="InterPro" id="IPR023361">
    <property type="entry name" value="DUF1285_beta_roll_sf"/>
</dbReference>
<dbReference type="RefSeq" id="WP_246602214.1">
    <property type="nucleotide sequence ID" value="NZ_JAFNJS010000001.1"/>
</dbReference>
<dbReference type="Proteomes" id="UP001595420">
    <property type="component" value="Unassembled WGS sequence"/>
</dbReference>
<dbReference type="InterPro" id="IPR048341">
    <property type="entry name" value="DUF1285_N"/>
</dbReference>
<evidence type="ECO:0000313" key="4">
    <source>
        <dbReference type="EMBL" id="MFC2998370.1"/>
    </source>
</evidence>
<proteinExistence type="predicted"/>
<dbReference type="EMBL" id="JBHRSB010000001">
    <property type="protein sequence ID" value="MFC2998370.1"/>
    <property type="molecule type" value="Genomic_DNA"/>
</dbReference>
<name>A0ABV7BL73_9PROT</name>
<gene>
    <name evidence="4" type="ORF">ACFOD3_00615</name>
</gene>
<evidence type="ECO:0000256" key="1">
    <source>
        <dbReference type="SAM" id="MobiDB-lite"/>
    </source>
</evidence>
<feature type="domain" description="DUF1285" evidence="2">
    <location>
        <begin position="41"/>
        <end position="99"/>
    </location>
</feature>
<accession>A0ABV7BL73</accession>
<dbReference type="Gene3D" id="3.10.540.10">
    <property type="entry name" value="duf1285 like domain"/>
    <property type="match status" value="1"/>
</dbReference>
<feature type="domain" description="DUF1285" evidence="3">
    <location>
        <begin position="122"/>
        <end position="206"/>
    </location>
</feature>
<feature type="region of interest" description="Disordered" evidence="1">
    <location>
        <begin position="1"/>
        <end position="33"/>
    </location>
</feature>
<keyword evidence="5" id="KW-1185">Reference proteome</keyword>
<evidence type="ECO:0000313" key="5">
    <source>
        <dbReference type="Proteomes" id="UP001595420"/>
    </source>
</evidence>
<comment type="caution">
    <text evidence="4">The sequence shown here is derived from an EMBL/GenBank/DDBJ whole genome shotgun (WGS) entry which is preliminary data.</text>
</comment>
<protein>
    <submittedName>
        <fullName evidence="4">DUF1285 domain-containing protein</fullName>
    </submittedName>
</protein>